<keyword evidence="1" id="KW-1133">Transmembrane helix</keyword>
<dbReference type="EMBL" id="JAKKPZ010000425">
    <property type="protein sequence ID" value="KAI1695234.1"/>
    <property type="molecule type" value="Genomic_DNA"/>
</dbReference>
<dbReference type="AlphaFoldDB" id="A0AAD4QWX1"/>
<keyword evidence="1" id="KW-0812">Transmembrane</keyword>
<keyword evidence="1" id="KW-0472">Membrane</keyword>
<feature type="transmembrane region" description="Helical" evidence="1">
    <location>
        <begin position="12"/>
        <end position="29"/>
    </location>
</feature>
<evidence type="ECO:0000313" key="3">
    <source>
        <dbReference type="Proteomes" id="UP001201812"/>
    </source>
</evidence>
<evidence type="ECO:0000313" key="2">
    <source>
        <dbReference type="EMBL" id="KAI1695234.1"/>
    </source>
</evidence>
<sequence>MSSGFKSVNLPAFYWASLTLGIIFMFVAYQRVTAAIVNIHERTYNQSFTVTVNNDNTFTSQTYLNTKLVHQAVTRQIEEHVNQVMPWKHNHRSFMLPQFARSIVDGATFTQQYWPERK</sequence>
<gene>
    <name evidence="2" type="ORF">DdX_19692</name>
</gene>
<organism evidence="2 3">
    <name type="scientific">Ditylenchus destructor</name>
    <dbReference type="NCBI Taxonomy" id="166010"/>
    <lineage>
        <taxon>Eukaryota</taxon>
        <taxon>Metazoa</taxon>
        <taxon>Ecdysozoa</taxon>
        <taxon>Nematoda</taxon>
        <taxon>Chromadorea</taxon>
        <taxon>Rhabditida</taxon>
        <taxon>Tylenchina</taxon>
        <taxon>Tylenchomorpha</taxon>
        <taxon>Sphaerularioidea</taxon>
        <taxon>Anguinidae</taxon>
        <taxon>Anguininae</taxon>
        <taxon>Ditylenchus</taxon>
    </lineage>
</organism>
<protein>
    <submittedName>
        <fullName evidence="2">Uncharacterized protein</fullName>
    </submittedName>
</protein>
<proteinExistence type="predicted"/>
<comment type="caution">
    <text evidence="2">The sequence shown here is derived from an EMBL/GenBank/DDBJ whole genome shotgun (WGS) entry which is preliminary data.</text>
</comment>
<reference evidence="2" key="1">
    <citation type="submission" date="2022-01" db="EMBL/GenBank/DDBJ databases">
        <title>Genome Sequence Resource for Two Populations of Ditylenchus destructor, the Migratory Endoparasitic Phytonematode.</title>
        <authorList>
            <person name="Zhang H."/>
            <person name="Lin R."/>
            <person name="Xie B."/>
        </authorList>
    </citation>
    <scope>NUCLEOTIDE SEQUENCE</scope>
    <source>
        <strain evidence="2">BazhouSP</strain>
    </source>
</reference>
<accession>A0AAD4QWX1</accession>
<keyword evidence="3" id="KW-1185">Reference proteome</keyword>
<name>A0AAD4QWX1_9BILA</name>
<dbReference type="Proteomes" id="UP001201812">
    <property type="component" value="Unassembled WGS sequence"/>
</dbReference>
<evidence type="ECO:0000256" key="1">
    <source>
        <dbReference type="SAM" id="Phobius"/>
    </source>
</evidence>